<sequence length="100" mass="10868">VQKHQLPLLNKIVYMDIKNSKQAGLLEEQLKQLGARVDKFLSLEVHYVISSSGPSKTDEKPNGKEENPQSPNVPSPFNCGPSPGGQSETRATVVSRGKAL</sequence>
<dbReference type="GO" id="GO:0010571">
    <property type="term" value="P:positive regulation of nuclear cell cycle DNA replication"/>
    <property type="evidence" value="ECO:0007669"/>
    <property type="project" value="TreeGrafter"/>
</dbReference>
<evidence type="ECO:0008006" key="3">
    <source>
        <dbReference type="Google" id="ProtNLM"/>
    </source>
</evidence>
<gene>
    <name evidence="2" type="primary">ORF26096</name>
</gene>
<protein>
    <recommendedName>
        <fullName evidence="3">BRCT domain-containing protein</fullName>
    </recommendedName>
</protein>
<dbReference type="PANTHER" id="PTHR15375">
    <property type="entry name" value="ACTIVATOR OF S-PHASE KINASE-RELATED"/>
    <property type="match status" value="1"/>
</dbReference>
<feature type="compositionally biased region" description="Basic and acidic residues" evidence="1">
    <location>
        <begin position="56"/>
        <end position="67"/>
    </location>
</feature>
<evidence type="ECO:0000256" key="1">
    <source>
        <dbReference type="SAM" id="MobiDB-lite"/>
    </source>
</evidence>
<feature type="region of interest" description="Disordered" evidence="1">
    <location>
        <begin position="51"/>
        <end position="100"/>
    </location>
</feature>
<accession>A0A0B6YJ22</accession>
<dbReference type="GO" id="GO:0043539">
    <property type="term" value="F:protein serine/threonine kinase activator activity"/>
    <property type="evidence" value="ECO:0007669"/>
    <property type="project" value="TreeGrafter"/>
</dbReference>
<reference evidence="2" key="1">
    <citation type="submission" date="2014-12" db="EMBL/GenBank/DDBJ databases">
        <title>Insight into the proteome of Arion vulgaris.</title>
        <authorList>
            <person name="Aradska J."/>
            <person name="Bulat T."/>
            <person name="Smidak R."/>
            <person name="Sarate P."/>
            <person name="Gangsoo J."/>
            <person name="Sialana F."/>
            <person name="Bilban M."/>
            <person name="Lubec G."/>
        </authorList>
    </citation>
    <scope>NUCLEOTIDE SEQUENCE</scope>
    <source>
        <tissue evidence="2">Skin</tissue>
    </source>
</reference>
<organism evidence="2">
    <name type="scientific">Arion vulgaris</name>
    <dbReference type="NCBI Taxonomy" id="1028688"/>
    <lineage>
        <taxon>Eukaryota</taxon>
        <taxon>Metazoa</taxon>
        <taxon>Spiralia</taxon>
        <taxon>Lophotrochozoa</taxon>
        <taxon>Mollusca</taxon>
        <taxon>Gastropoda</taxon>
        <taxon>Heterobranchia</taxon>
        <taxon>Euthyneura</taxon>
        <taxon>Panpulmonata</taxon>
        <taxon>Eupulmonata</taxon>
        <taxon>Stylommatophora</taxon>
        <taxon>Helicina</taxon>
        <taxon>Arionoidea</taxon>
        <taxon>Arionidae</taxon>
        <taxon>Arion</taxon>
    </lineage>
</organism>
<dbReference type="PANTHER" id="PTHR15375:SF26">
    <property type="entry name" value="PROTEIN CHIFFON"/>
    <property type="match status" value="1"/>
</dbReference>
<dbReference type="GO" id="GO:0031431">
    <property type="term" value="C:Dbf4-dependent protein kinase complex"/>
    <property type="evidence" value="ECO:0007669"/>
    <property type="project" value="TreeGrafter"/>
</dbReference>
<feature type="non-terminal residue" evidence="2">
    <location>
        <position position="1"/>
    </location>
</feature>
<evidence type="ECO:0000313" key="2">
    <source>
        <dbReference type="EMBL" id="CEK55806.1"/>
    </source>
</evidence>
<name>A0A0B6YJ22_9EUPU</name>
<proteinExistence type="predicted"/>
<feature type="non-terminal residue" evidence="2">
    <location>
        <position position="100"/>
    </location>
</feature>
<dbReference type="EMBL" id="HACG01008941">
    <property type="protein sequence ID" value="CEK55806.1"/>
    <property type="molecule type" value="Transcribed_RNA"/>
</dbReference>
<dbReference type="AlphaFoldDB" id="A0A0B6YJ22"/>
<dbReference type="GO" id="GO:1901987">
    <property type="term" value="P:regulation of cell cycle phase transition"/>
    <property type="evidence" value="ECO:0007669"/>
    <property type="project" value="TreeGrafter"/>
</dbReference>
<dbReference type="InterPro" id="IPR051590">
    <property type="entry name" value="Replication_Regulatory_Kinase"/>
</dbReference>